<dbReference type="InterPro" id="IPR037923">
    <property type="entry name" value="HTH-like"/>
</dbReference>
<dbReference type="AlphaFoldDB" id="A0A1R1EP82"/>
<keyword evidence="3" id="KW-0804">Transcription</keyword>
<accession>A0A1R1EP82</accession>
<feature type="domain" description="HTH araC/xylS-type" evidence="4">
    <location>
        <begin position="183"/>
        <end position="281"/>
    </location>
</feature>
<organism evidence="5 6">
    <name type="scientific">Paenibacillus rhizosphaerae</name>
    <dbReference type="NCBI Taxonomy" id="297318"/>
    <lineage>
        <taxon>Bacteria</taxon>
        <taxon>Bacillati</taxon>
        <taxon>Bacillota</taxon>
        <taxon>Bacilli</taxon>
        <taxon>Bacillales</taxon>
        <taxon>Paenibacillaceae</taxon>
        <taxon>Paenibacillus</taxon>
    </lineage>
</organism>
<sequence length="284" mass="32963">MFQFIAPPLPHYITCGEDIYPIGGIHPDRSGIGVFDLIFVTRGCLFLEEELTMLTVSAGHYAILRPDRSHRTARPCLEETHFYWLHFQTLGSWNEVSEQDSSLPAFEGHPLYQIEKFSIYISQQGAPLLPGQVEELLRRLMLLHPEQTVSARWKQQICFQDLLSMLQQTEGGEVQNPHLKVAELAGEYLRRHYREPISYKRMSEALHFHSNYIAICMKKTFGCTPLEYLTRHRIEQAKQTLIHTDDPIGRVAEQTGFGSFPYFVRSFARYTGHTPKSFRQLYRK</sequence>
<dbReference type="PANTHER" id="PTHR43280">
    <property type="entry name" value="ARAC-FAMILY TRANSCRIPTIONAL REGULATOR"/>
    <property type="match status" value="1"/>
</dbReference>
<keyword evidence="6" id="KW-1185">Reference proteome</keyword>
<gene>
    <name evidence="5" type="ORF">BK138_17410</name>
</gene>
<dbReference type="RefSeq" id="WP_076171135.1">
    <property type="nucleotide sequence ID" value="NZ_MRTP01000004.1"/>
</dbReference>
<dbReference type="SMART" id="SM00342">
    <property type="entry name" value="HTH_ARAC"/>
    <property type="match status" value="1"/>
</dbReference>
<dbReference type="InterPro" id="IPR009057">
    <property type="entry name" value="Homeodomain-like_sf"/>
</dbReference>
<dbReference type="PANTHER" id="PTHR43280:SF28">
    <property type="entry name" value="HTH-TYPE TRANSCRIPTIONAL ACTIVATOR RHAS"/>
    <property type="match status" value="1"/>
</dbReference>
<evidence type="ECO:0000256" key="1">
    <source>
        <dbReference type="ARBA" id="ARBA00023015"/>
    </source>
</evidence>
<evidence type="ECO:0000256" key="2">
    <source>
        <dbReference type="ARBA" id="ARBA00023125"/>
    </source>
</evidence>
<reference evidence="5 6" key="1">
    <citation type="submission" date="2016-11" db="EMBL/GenBank/DDBJ databases">
        <title>Paenibacillus species isolates.</title>
        <authorList>
            <person name="Beno S.M."/>
        </authorList>
    </citation>
    <scope>NUCLEOTIDE SEQUENCE [LARGE SCALE GENOMIC DNA]</scope>
    <source>
        <strain evidence="5 6">FSL R5-0378</strain>
    </source>
</reference>
<evidence type="ECO:0000313" key="5">
    <source>
        <dbReference type="EMBL" id="OMF53611.1"/>
    </source>
</evidence>
<dbReference type="InterPro" id="IPR018060">
    <property type="entry name" value="HTH_AraC"/>
</dbReference>
<protein>
    <submittedName>
        <fullName evidence="5">AraC family transcriptional regulator</fullName>
    </submittedName>
</protein>
<dbReference type="InterPro" id="IPR018062">
    <property type="entry name" value="HTH_AraC-typ_CS"/>
</dbReference>
<dbReference type="PROSITE" id="PS00041">
    <property type="entry name" value="HTH_ARAC_FAMILY_1"/>
    <property type="match status" value="1"/>
</dbReference>
<dbReference type="Gene3D" id="1.10.10.60">
    <property type="entry name" value="Homeodomain-like"/>
    <property type="match status" value="2"/>
</dbReference>
<keyword evidence="1" id="KW-0805">Transcription regulation</keyword>
<dbReference type="EMBL" id="MRTP01000004">
    <property type="protein sequence ID" value="OMF53611.1"/>
    <property type="molecule type" value="Genomic_DNA"/>
</dbReference>
<name>A0A1R1EP82_9BACL</name>
<dbReference type="Pfam" id="PF12833">
    <property type="entry name" value="HTH_18"/>
    <property type="match status" value="1"/>
</dbReference>
<evidence type="ECO:0000259" key="4">
    <source>
        <dbReference type="PROSITE" id="PS01124"/>
    </source>
</evidence>
<dbReference type="PROSITE" id="PS01124">
    <property type="entry name" value="HTH_ARAC_FAMILY_2"/>
    <property type="match status" value="1"/>
</dbReference>
<proteinExistence type="predicted"/>
<evidence type="ECO:0000256" key="3">
    <source>
        <dbReference type="ARBA" id="ARBA00023163"/>
    </source>
</evidence>
<dbReference type="GO" id="GO:0003700">
    <property type="term" value="F:DNA-binding transcription factor activity"/>
    <property type="evidence" value="ECO:0007669"/>
    <property type="project" value="InterPro"/>
</dbReference>
<dbReference type="STRING" id="297318.BK138_17410"/>
<dbReference type="GO" id="GO:0043565">
    <property type="term" value="F:sequence-specific DNA binding"/>
    <property type="evidence" value="ECO:0007669"/>
    <property type="project" value="InterPro"/>
</dbReference>
<dbReference type="Proteomes" id="UP000187172">
    <property type="component" value="Unassembled WGS sequence"/>
</dbReference>
<keyword evidence="2" id="KW-0238">DNA-binding</keyword>
<comment type="caution">
    <text evidence="5">The sequence shown here is derived from an EMBL/GenBank/DDBJ whole genome shotgun (WGS) entry which is preliminary data.</text>
</comment>
<evidence type="ECO:0000313" key="6">
    <source>
        <dbReference type="Proteomes" id="UP000187172"/>
    </source>
</evidence>
<dbReference type="SUPFAM" id="SSF51215">
    <property type="entry name" value="Regulatory protein AraC"/>
    <property type="match status" value="1"/>
</dbReference>
<dbReference type="SUPFAM" id="SSF46689">
    <property type="entry name" value="Homeodomain-like"/>
    <property type="match status" value="2"/>
</dbReference>